<keyword evidence="6" id="KW-1133">Transmembrane helix</keyword>
<dbReference type="AlphaFoldDB" id="A0A226ETH3"/>
<keyword evidence="10" id="KW-0813">Transport</keyword>
<keyword evidence="4" id="KW-0677">Repeat</keyword>
<protein>
    <submittedName>
        <fullName evidence="11">Mitochondrial carrier 2</fullName>
    </submittedName>
</protein>
<dbReference type="Gene3D" id="1.50.40.10">
    <property type="entry name" value="Mitochondrial carrier domain"/>
    <property type="match status" value="1"/>
</dbReference>
<evidence type="ECO:0000256" key="10">
    <source>
        <dbReference type="RuleBase" id="RU000488"/>
    </source>
</evidence>
<dbReference type="InterPro" id="IPR018108">
    <property type="entry name" value="MCP_transmembrane"/>
</dbReference>
<dbReference type="SUPFAM" id="SSF103506">
    <property type="entry name" value="Mitochondrial carrier"/>
    <property type="match status" value="1"/>
</dbReference>
<evidence type="ECO:0000256" key="5">
    <source>
        <dbReference type="ARBA" id="ARBA00022787"/>
    </source>
</evidence>
<evidence type="ECO:0000256" key="1">
    <source>
        <dbReference type="ARBA" id="ARBA00004374"/>
    </source>
</evidence>
<accession>A0A226ETH3</accession>
<dbReference type="PANTHER" id="PTHR10780:SF18">
    <property type="entry name" value="LD43650P"/>
    <property type="match status" value="1"/>
</dbReference>
<keyword evidence="7" id="KW-0496">Mitochondrion</keyword>
<dbReference type="OMA" id="FAPTERT"/>
<dbReference type="OrthoDB" id="10253709at2759"/>
<keyword evidence="3 9" id="KW-0812">Transmembrane</keyword>
<dbReference type="Pfam" id="PF00153">
    <property type="entry name" value="Mito_carr"/>
    <property type="match status" value="2"/>
</dbReference>
<dbReference type="PROSITE" id="PS50920">
    <property type="entry name" value="SOLCAR"/>
    <property type="match status" value="1"/>
</dbReference>
<dbReference type="PANTHER" id="PTHR10780">
    <property type="entry name" value="MITOCHONDRIAL CARRIER HOMOLOG"/>
    <property type="match status" value="1"/>
</dbReference>
<dbReference type="EMBL" id="LNIX01000002">
    <property type="protein sequence ID" value="OXA60467.1"/>
    <property type="molecule type" value="Genomic_DNA"/>
</dbReference>
<proteinExistence type="inferred from homology"/>
<keyword evidence="8 9" id="KW-0472">Membrane</keyword>
<evidence type="ECO:0000256" key="4">
    <source>
        <dbReference type="ARBA" id="ARBA00022737"/>
    </source>
</evidence>
<evidence type="ECO:0000256" key="7">
    <source>
        <dbReference type="ARBA" id="ARBA00023128"/>
    </source>
</evidence>
<comment type="caution">
    <text evidence="11">The sequence shown here is derived from an EMBL/GenBank/DDBJ whole genome shotgun (WGS) entry which is preliminary data.</text>
</comment>
<evidence type="ECO:0000256" key="6">
    <source>
        <dbReference type="ARBA" id="ARBA00022989"/>
    </source>
</evidence>
<sequence>MDARRRKNAEWEESSRSRAPSLASWSVFVPTTDSNKLRTFSSEKIAHKKLECKCYPPVTWEITRREERPIRPTRTLTPHSAPTKPAALIPSPTIEWETQTQAHTKVDRFKDWVKSDAMAVTAKQIAFQTLGHPLDFARTLVQLGYEPFAPTERTFIFGSPYLALPNTFQYLKYIKSVDGFLGCYRGLGPRICQSIVSSAVFSKVLAQNPFQRDESQTNQTRGGDRLRLSSARSGALVRGSQVANDFIGLMTNTGWEIISVASATIVSQPFYVIAVRSMAQFVGRETKYSTIFDAISTIFREEGILGFFSGLVPRLVGDVIYISLSASLAYLVKSYFCGNKDTLGIEGGVVMLSNVVTSSFTYQFSVVASVMAVNDSSLAVGHYPFTKSYDDWYQCWRYLAATKQLKRGSSIIGRYYTGPTVVLNGARRPTGFYFGPQHPPGLGFRESIFTSIYPPIPKKID</sequence>
<evidence type="ECO:0000256" key="8">
    <source>
        <dbReference type="ARBA" id="ARBA00023136"/>
    </source>
</evidence>
<evidence type="ECO:0000313" key="11">
    <source>
        <dbReference type="EMBL" id="OXA60467.1"/>
    </source>
</evidence>
<evidence type="ECO:0000256" key="2">
    <source>
        <dbReference type="ARBA" id="ARBA00006375"/>
    </source>
</evidence>
<feature type="repeat" description="Solcar" evidence="9">
    <location>
        <begin position="247"/>
        <end position="335"/>
    </location>
</feature>
<evidence type="ECO:0000313" key="12">
    <source>
        <dbReference type="Proteomes" id="UP000198287"/>
    </source>
</evidence>
<name>A0A226ETH3_FOLCA</name>
<comment type="similarity">
    <text evidence="2 10">Belongs to the mitochondrial carrier (TC 2.A.29) family.</text>
</comment>
<keyword evidence="5" id="KW-1000">Mitochondrion outer membrane</keyword>
<gene>
    <name evidence="11" type="ORF">Fcan01_05617</name>
</gene>
<comment type="subcellular location">
    <subcellularLocation>
        <location evidence="1">Mitochondrion outer membrane</location>
        <topology evidence="1">Multi-pass membrane protein</topology>
    </subcellularLocation>
</comment>
<organism evidence="11 12">
    <name type="scientific">Folsomia candida</name>
    <name type="common">Springtail</name>
    <dbReference type="NCBI Taxonomy" id="158441"/>
    <lineage>
        <taxon>Eukaryota</taxon>
        <taxon>Metazoa</taxon>
        <taxon>Ecdysozoa</taxon>
        <taxon>Arthropoda</taxon>
        <taxon>Hexapoda</taxon>
        <taxon>Collembola</taxon>
        <taxon>Entomobryomorpha</taxon>
        <taxon>Isotomoidea</taxon>
        <taxon>Isotomidae</taxon>
        <taxon>Proisotominae</taxon>
        <taxon>Folsomia</taxon>
    </lineage>
</organism>
<dbReference type="GO" id="GO:0005741">
    <property type="term" value="C:mitochondrial outer membrane"/>
    <property type="evidence" value="ECO:0007669"/>
    <property type="project" value="UniProtKB-SubCell"/>
</dbReference>
<reference evidence="11 12" key="1">
    <citation type="submission" date="2015-12" db="EMBL/GenBank/DDBJ databases">
        <title>The genome of Folsomia candida.</title>
        <authorList>
            <person name="Faddeeva A."/>
            <person name="Derks M.F."/>
            <person name="Anvar Y."/>
            <person name="Smit S."/>
            <person name="Van Straalen N."/>
            <person name="Roelofs D."/>
        </authorList>
    </citation>
    <scope>NUCLEOTIDE SEQUENCE [LARGE SCALE GENOMIC DNA]</scope>
    <source>
        <strain evidence="11 12">VU population</strain>
        <tissue evidence="11">Whole body</tissue>
    </source>
</reference>
<evidence type="ECO:0000256" key="9">
    <source>
        <dbReference type="PROSITE-ProRule" id="PRU00282"/>
    </source>
</evidence>
<evidence type="ECO:0000256" key="3">
    <source>
        <dbReference type="ARBA" id="ARBA00022692"/>
    </source>
</evidence>
<dbReference type="InterPro" id="IPR023395">
    <property type="entry name" value="MCP_dom_sf"/>
</dbReference>
<keyword evidence="12" id="KW-1185">Reference proteome</keyword>
<dbReference type="Proteomes" id="UP000198287">
    <property type="component" value="Unassembled WGS sequence"/>
</dbReference>